<feature type="transmembrane region" description="Helical" evidence="1">
    <location>
        <begin position="37"/>
        <end position="56"/>
    </location>
</feature>
<dbReference type="STRING" id="419479.SAMN04488563_5092"/>
<organism evidence="2 3">
    <name type="scientific">Jiangella alkaliphila</name>
    <dbReference type="NCBI Taxonomy" id="419479"/>
    <lineage>
        <taxon>Bacteria</taxon>
        <taxon>Bacillati</taxon>
        <taxon>Actinomycetota</taxon>
        <taxon>Actinomycetes</taxon>
        <taxon>Jiangellales</taxon>
        <taxon>Jiangellaceae</taxon>
        <taxon>Jiangella</taxon>
    </lineage>
</organism>
<feature type="transmembrane region" description="Helical" evidence="1">
    <location>
        <begin position="287"/>
        <end position="303"/>
    </location>
</feature>
<evidence type="ECO:0000313" key="2">
    <source>
        <dbReference type="EMBL" id="SDU76040.1"/>
    </source>
</evidence>
<feature type="transmembrane region" description="Helical" evidence="1">
    <location>
        <begin position="12"/>
        <end position="31"/>
    </location>
</feature>
<dbReference type="PANTHER" id="PTHR30569:SF0">
    <property type="entry name" value="CYTOSINE PERMEASE"/>
    <property type="match status" value="1"/>
</dbReference>
<protein>
    <submittedName>
        <fullName evidence="2">Purine-cytosine permease</fullName>
    </submittedName>
</protein>
<keyword evidence="3" id="KW-1185">Reference proteome</keyword>
<accession>A0A1H2L4T9</accession>
<feature type="transmembrane region" description="Helical" evidence="1">
    <location>
        <begin position="182"/>
        <end position="201"/>
    </location>
</feature>
<dbReference type="RefSeq" id="WP_046767647.1">
    <property type="nucleotide sequence ID" value="NZ_KQ061222.1"/>
</dbReference>
<evidence type="ECO:0000256" key="1">
    <source>
        <dbReference type="SAM" id="Phobius"/>
    </source>
</evidence>
<evidence type="ECO:0000313" key="3">
    <source>
        <dbReference type="Proteomes" id="UP000182977"/>
    </source>
</evidence>
<gene>
    <name evidence="2" type="ORF">SAMN04488563_5092</name>
</gene>
<dbReference type="EMBL" id="LT629791">
    <property type="protein sequence ID" value="SDU76040.1"/>
    <property type="molecule type" value="Genomic_DNA"/>
</dbReference>
<keyword evidence="1" id="KW-0812">Transmembrane</keyword>
<feature type="transmembrane region" description="Helical" evidence="1">
    <location>
        <begin position="341"/>
        <end position="361"/>
    </location>
</feature>
<feature type="transmembrane region" description="Helical" evidence="1">
    <location>
        <begin position="213"/>
        <end position="235"/>
    </location>
</feature>
<dbReference type="GO" id="GO:0015209">
    <property type="term" value="F:cytosine transmembrane transporter activity"/>
    <property type="evidence" value="ECO:0007669"/>
    <property type="project" value="InterPro"/>
</dbReference>
<dbReference type="InterPro" id="IPR030191">
    <property type="entry name" value="CodB"/>
</dbReference>
<sequence>MTPERRWWNTAGAWLAIGTGPAALVLGAGLADRHDGPVPVGALLLGGVAMTVLLVVPGRLGLRPPHGEGRSLTELLEAYLPRRDRTVVGALMALAMAGWLGFNAGLGGAALGSLLDVPKWAGVVVLGLPLLAIAAAGQHRWNALALVTTAAALALIVVIATHGAGARGDAPLDAGFGTSTTLLTDIAVFVGYVAVFGLRAPDFTAGLRGRSDLWACAAILVVPTLIAATAGTMIALRSDSADLVGHLRTSDLGTALVVVAVAAPCLTSFHSGGLALRSVTGLRERPAAAVIGVAGLAVATTGFENALIPWLTVLAAVLPPLVVPLGWEARVRRRQRRPPRPVTAVMWLPAAALGVALTIAGVPGAPLAGLAAAVVCTSATHGLNRFTARR</sequence>
<feature type="transmembrane region" description="Helical" evidence="1">
    <location>
        <begin position="309"/>
        <end position="329"/>
    </location>
</feature>
<dbReference type="GO" id="GO:0005886">
    <property type="term" value="C:plasma membrane"/>
    <property type="evidence" value="ECO:0007669"/>
    <property type="project" value="TreeGrafter"/>
</dbReference>
<dbReference type="Gene3D" id="1.10.4160.10">
    <property type="entry name" value="Hydantoin permease"/>
    <property type="match status" value="1"/>
</dbReference>
<feature type="transmembrane region" description="Helical" evidence="1">
    <location>
        <begin position="255"/>
        <end position="275"/>
    </location>
</feature>
<reference evidence="3" key="1">
    <citation type="submission" date="2016-10" db="EMBL/GenBank/DDBJ databases">
        <authorList>
            <person name="Varghese N."/>
            <person name="Submissions S."/>
        </authorList>
    </citation>
    <scope>NUCLEOTIDE SEQUENCE [LARGE SCALE GENOMIC DNA]</scope>
    <source>
        <strain evidence="3">DSM 45079</strain>
    </source>
</reference>
<proteinExistence type="predicted"/>
<name>A0A1H2L4T9_9ACTN</name>
<feature type="transmembrane region" description="Helical" evidence="1">
    <location>
        <begin position="143"/>
        <end position="162"/>
    </location>
</feature>
<feature type="transmembrane region" description="Helical" evidence="1">
    <location>
        <begin position="87"/>
        <end position="111"/>
    </location>
</feature>
<dbReference type="OrthoDB" id="3405367at2"/>
<keyword evidence="1" id="KW-0472">Membrane</keyword>
<dbReference type="Proteomes" id="UP000182977">
    <property type="component" value="Chromosome I"/>
</dbReference>
<keyword evidence="1" id="KW-1133">Transmembrane helix</keyword>
<feature type="transmembrane region" description="Helical" evidence="1">
    <location>
        <begin position="117"/>
        <end position="136"/>
    </location>
</feature>
<dbReference type="PANTHER" id="PTHR30569">
    <property type="entry name" value="CYTOSINE TRANSPORTER CODB"/>
    <property type="match status" value="1"/>
</dbReference>
<dbReference type="AlphaFoldDB" id="A0A1H2L4T9"/>